<accession>A0A4W3H142</accession>
<reference evidence="3" key="3">
    <citation type="journal article" date="2014" name="Nature">
        <title>Elephant shark genome provides unique insights into gnathostome evolution.</title>
        <authorList>
            <consortium name="International Elephant Shark Genome Sequencing Consortium"/>
            <person name="Venkatesh B."/>
            <person name="Lee A.P."/>
            <person name="Ravi V."/>
            <person name="Maurya A.K."/>
            <person name="Lian M.M."/>
            <person name="Swann J.B."/>
            <person name="Ohta Y."/>
            <person name="Flajnik M.F."/>
            <person name="Sutoh Y."/>
            <person name="Kasahara M."/>
            <person name="Hoon S."/>
            <person name="Gangu V."/>
            <person name="Roy S.W."/>
            <person name="Irimia M."/>
            <person name="Korzh V."/>
            <person name="Kondrychyn I."/>
            <person name="Lim Z.W."/>
            <person name="Tay B.H."/>
            <person name="Tohari S."/>
            <person name="Kong K.W."/>
            <person name="Ho S."/>
            <person name="Lorente-Galdos B."/>
            <person name="Quilez J."/>
            <person name="Marques-Bonet T."/>
            <person name="Raney B.J."/>
            <person name="Ingham P.W."/>
            <person name="Tay A."/>
            <person name="Hillier L.W."/>
            <person name="Minx P."/>
            <person name="Boehm T."/>
            <person name="Wilson R.K."/>
            <person name="Brenner S."/>
            <person name="Warren W.C."/>
        </authorList>
    </citation>
    <scope>NUCLEOTIDE SEQUENCE [LARGE SCALE GENOMIC DNA]</scope>
</reference>
<name>A0A4W3H142_CALMI</name>
<reference evidence="3" key="1">
    <citation type="journal article" date="2006" name="Science">
        <title>Ancient noncoding elements conserved in the human genome.</title>
        <authorList>
            <person name="Venkatesh B."/>
            <person name="Kirkness E.F."/>
            <person name="Loh Y.H."/>
            <person name="Halpern A.L."/>
            <person name="Lee A.P."/>
            <person name="Johnson J."/>
            <person name="Dandona N."/>
            <person name="Viswanathan L.D."/>
            <person name="Tay A."/>
            <person name="Venter J.C."/>
            <person name="Strausberg R.L."/>
            <person name="Brenner S."/>
        </authorList>
    </citation>
    <scope>NUCLEOTIDE SEQUENCE [LARGE SCALE GENOMIC DNA]</scope>
</reference>
<keyword evidence="3" id="KW-1185">Reference proteome</keyword>
<feature type="domain" description="SET" evidence="1">
    <location>
        <begin position="57"/>
        <end position="121"/>
    </location>
</feature>
<evidence type="ECO:0000259" key="1">
    <source>
        <dbReference type="Pfam" id="PF21549"/>
    </source>
</evidence>
<dbReference type="STRING" id="7868.ENSCMIP00000010423"/>
<dbReference type="GeneTree" id="ENSGT00940000158211"/>
<reference evidence="3" key="2">
    <citation type="journal article" date="2007" name="PLoS Biol.">
        <title>Survey sequencing and comparative analysis of the elephant shark (Callorhinchus milii) genome.</title>
        <authorList>
            <person name="Venkatesh B."/>
            <person name="Kirkness E.F."/>
            <person name="Loh Y.H."/>
            <person name="Halpern A.L."/>
            <person name="Lee A.P."/>
            <person name="Johnson J."/>
            <person name="Dandona N."/>
            <person name="Viswanathan L.D."/>
            <person name="Tay A."/>
            <person name="Venter J.C."/>
            <person name="Strausberg R.L."/>
            <person name="Brenner S."/>
        </authorList>
    </citation>
    <scope>NUCLEOTIDE SEQUENCE [LARGE SCALE GENOMIC DNA]</scope>
</reference>
<sequence length="121" mass="13609">INLSLSLSRSQFCEDCRLYFRESCPHHGSPTFVSDPLVPECLPSRALLTLPEGLAIKERPEGGLGVWCTLPSIPRGCIFGPYEGEIVTERSNCTVYSWAIRENGSYYYVDASDETKANWMR</sequence>
<dbReference type="AlphaFoldDB" id="A0A4W3H142"/>
<dbReference type="OMA" id="RNICTAP"/>
<evidence type="ECO:0000313" key="2">
    <source>
        <dbReference type="Ensembl" id="ENSCMIP00000010423.1"/>
    </source>
</evidence>
<dbReference type="Pfam" id="PF21549">
    <property type="entry name" value="PRDM2_PR"/>
    <property type="match status" value="1"/>
</dbReference>
<evidence type="ECO:0000313" key="3">
    <source>
        <dbReference type="Proteomes" id="UP000314986"/>
    </source>
</evidence>
<dbReference type="InterPro" id="IPR001214">
    <property type="entry name" value="SET_dom"/>
</dbReference>
<organism evidence="2 3">
    <name type="scientific">Callorhinchus milii</name>
    <name type="common">Ghost shark</name>
    <dbReference type="NCBI Taxonomy" id="7868"/>
    <lineage>
        <taxon>Eukaryota</taxon>
        <taxon>Metazoa</taxon>
        <taxon>Chordata</taxon>
        <taxon>Craniata</taxon>
        <taxon>Vertebrata</taxon>
        <taxon>Chondrichthyes</taxon>
        <taxon>Holocephali</taxon>
        <taxon>Chimaeriformes</taxon>
        <taxon>Callorhinchidae</taxon>
        <taxon>Callorhinchus</taxon>
    </lineage>
</organism>
<dbReference type="InParanoid" id="A0A4W3H142"/>
<dbReference type="Ensembl" id="ENSCMIT00000010695.1">
    <property type="protein sequence ID" value="ENSCMIP00000010423.1"/>
    <property type="gene ID" value="ENSCMIG00000005507.1"/>
</dbReference>
<dbReference type="Gene3D" id="2.170.270.10">
    <property type="entry name" value="SET domain"/>
    <property type="match status" value="1"/>
</dbReference>
<proteinExistence type="predicted"/>
<dbReference type="InterPro" id="IPR046341">
    <property type="entry name" value="SET_dom_sf"/>
</dbReference>
<reference evidence="2" key="5">
    <citation type="submission" date="2025-09" db="UniProtKB">
        <authorList>
            <consortium name="Ensembl"/>
        </authorList>
    </citation>
    <scope>IDENTIFICATION</scope>
</reference>
<dbReference type="Proteomes" id="UP000314986">
    <property type="component" value="Unassembled WGS sequence"/>
</dbReference>
<protein>
    <recommendedName>
        <fullName evidence="1">SET domain-containing protein</fullName>
    </recommendedName>
</protein>
<reference evidence="2" key="4">
    <citation type="submission" date="2025-08" db="UniProtKB">
        <authorList>
            <consortium name="Ensembl"/>
        </authorList>
    </citation>
    <scope>IDENTIFICATION</scope>
</reference>